<dbReference type="EMBL" id="LCNU01000049">
    <property type="protein sequence ID" value="KKU62392.1"/>
    <property type="molecule type" value="Genomic_DNA"/>
</dbReference>
<proteinExistence type="predicted"/>
<name>A0A0G1RZ68_9BACT</name>
<protein>
    <submittedName>
        <fullName evidence="1">Uncharacterized protein</fullName>
    </submittedName>
</protein>
<comment type="caution">
    <text evidence="1">The sequence shown here is derived from an EMBL/GenBank/DDBJ whole genome shotgun (WGS) entry which is preliminary data.</text>
</comment>
<accession>A0A0G1RZ68</accession>
<organism evidence="1 2">
    <name type="scientific">Candidatus Amesbacteria bacterium GW2011_GWC1_47_15</name>
    <dbReference type="NCBI Taxonomy" id="1618364"/>
    <lineage>
        <taxon>Bacteria</taxon>
        <taxon>Candidatus Amesiibacteriota</taxon>
    </lineage>
</organism>
<dbReference type="STRING" id="1618364.UX86_C0049G0005"/>
<evidence type="ECO:0000313" key="1">
    <source>
        <dbReference type="EMBL" id="KKU62392.1"/>
    </source>
</evidence>
<evidence type="ECO:0000313" key="2">
    <source>
        <dbReference type="Proteomes" id="UP000034502"/>
    </source>
</evidence>
<sequence length="50" mass="5773">MFYSCISSKLALHDKISETQMSKLIAILIPLTIWGHKGRIWVESKQNIRS</sequence>
<dbReference type="Proteomes" id="UP000034502">
    <property type="component" value="Unassembled WGS sequence"/>
</dbReference>
<reference evidence="1 2" key="1">
    <citation type="journal article" date="2015" name="Nature">
        <title>rRNA introns, odd ribosomes, and small enigmatic genomes across a large radiation of phyla.</title>
        <authorList>
            <person name="Brown C.T."/>
            <person name="Hug L.A."/>
            <person name="Thomas B.C."/>
            <person name="Sharon I."/>
            <person name="Castelle C.J."/>
            <person name="Singh A."/>
            <person name="Wilkins M.J."/>
            <person name="Williams K.H."/>
            <person name="Banfield J.F."/>
        </authorList>
    </citation>
    <scope>NUCLEOTIDE SEQUENCE [LARGE SCALE GENOMIC DNA]</scope>
</reference>
<gene>
    <name evidence="1" type="ORF">UX86_C0049G0005</name>
</gene>
<dbReference type="AlphaFoldDB" id="A0A0G1RZ68"/>